<keyword evidence="8" id="KW-1003">Cell membrane</keyword>
<evidence type="ECO:0000256" key="6">
    <source>
        <dbReference type="ARBA" id="ARBA00023004"/>
    </source>
</evidence>
<feature type="transmembrane region" description="Helical" evidence="8">
    <location>
        <begin position="7"/>
        <end position="25"/>
    </location>
</feature>
<dbReference type="EMBL" id="JAQAHH010000009">
    <property type="protein sequence ID" value="MDP9501274.1"/>
    <property type="molecule type" value="Genomic_DNA"/>
</dbReference>
<comment type="caution">
    <text evidence="10">The sequence shown here is derived from an EMBL/GenBank/DDBJ whole genome shotgun (WGS) entry which is preliminary data.</text>
</comment>
<gene>
    <name evidence="8" type="primary">msrQ</name>
    <name evidence="10" type="ORF">O7M46_09925</name>
</gene>
<keyword evidence="8" id="KW-0249">Electron transport</keyword>
<keyword evidence="7 8" id="KW-0472">Membrane</keyword>
<keyword evidence="6 8" id="KW-0408">Iron</keyword>
<evidence type="ECO:0000256" key="3">
    <source>
        <dbReference type="ARBA" id="ARBA00022617"/>
    </source>
</evidence>
<accession>A0ABT9KGU0</accession>
<keyword evidence="5 8" id="KW-1133">Transmembrane helix</keyword>
<keyword evidence="8" id="KW-0288">FMN</keyword>
<proteinExistence type="inferred from homology"/>
<dbReference type="PANTHER" id="PTHR36964">
    <property type="entry name" value="PROTEIN-METHIONINE-SULFOXIDE REDUCTASE HEME-BINDING SUBUNIT MSRQ"/>
    <property type="match status" value="1"/>
</dbReference>
<comment type="function">
    <text evidence="8">Part of the MsrPQ system that repairs oxidized periplasmic proteins containing methionine sulfoxide residues (Met-O), using respiratory chain electrons. Thus protects these proteins from oxidative-stress damage caused by reactive species of oxygen and chlorine generated by the host defense mechanisms. MsrPQ is essential for the maintenance of envelope integrity under bleach stress, rescuing a wide series of structurally unrelated periplasmic proteins from methionine oxidation. MsrQ provides electrons for reduction to the reductase catalytic subunit MsrP, using the quinone pool of the respiratory chain.</text>
</comment>
<feature type="domain" description="Ferric oxidoreductase" evidence="9">
    <location>
        <begin position="44"/>
        <end position="157"/>
    </location>
</feature>
<comment type="cofactor">
    <cofactor evidence="8">
        <name>FMN</name>
        <dbReference type="ChEBI" id="CHEBI:58210"/>
    </cofactor>
    <text evidence="8">Binds 1 FMN per subunit.</text>
</comment>
<keyword evidence="8" id="KW-0479">Metal-binding</keyword>
<feature type="transmembrane region" description="Helical" evidence="8">
    <location>
        <begin position="142"/>
        <end position="163"/>
    </location>
</feature>
<comment type="similarity">
    <text evidence="8">Belongs to the MsrQ family.</text>
</comment>
<dbReference type="PANTHER" id="PTHR36964:SF1">
    <property type="entry name" value="PROTEIN-METHIONINE-SULFOXIDE REDUCTASE HEME-BINDING SUBUNIT MSRQ"/>
    <property type="match status" value="1"/>
</dbReference>
<comment type="subcellular location">
    <subcellularLocation>
        <location evidence="8">Cell membrane</location>
        <topology evidence="8">Multi-pass membrane protein</topology>
    </subcellularLocation>
    <subcellularLocation>
        <location evidence="1">Membrane</location>
        <topology evidence="1">Multi-pass membrane protein</topology>
    </subcellularLocation>
</comment>
<evidence type="ECO:0000313" key="10">
    <source>
        <dbReference type="EMBL" id="MDP9501274.1"/>
    </source>
</evidence>
<dbReference type="HAMAP" id="MF_01207">
    <property type="entry name" value="MsrQ"/>
    <property type="match status" value="1"/>
</dbReference>
<evidence type="ECO:0000313" key="11">
    <source>
        <dbReference type="Proteomes" id="UP001224083"/>
    </source>
</evidence>
<keyword evidence="11" id="KW-1185">Reference proteome</keyword>
<keyword evidence="2 8" id="KW-0813">Transport</keyword>
<evidence type="ECO:0000256" key="8">
    <source>
        <dbReference type="HAMAP-Rule" id="MF_01207"/>
    </source>
</evidence>
<feature type="transmembrane region" description="Helical" evidence="8">
    <location>
        <begin position="45"/>
        <end position="65"/>
    </location>
</feature>
<reference evidence="10 11" key="1">
    <citation type="submission" date="2022-12" db="EMBL/GenBank/DDBJ databases">
        <title>Genome sequence of Pasteurellaceae Bisgaard Taxon 45.</title>
        <authorList>
            <person name="Foggin C."/>
            <person name="Rosen L.E."/>
            <person name="Henton M."/>
            <person name="Buys A."/>
            <person name="Floyd T."/>
            <person name="Turner A.D."/>
            <person name="Tarbin J."/>
            <person name="Lloyd A.S."/>
            <person name="Chaitezvi C."/>
            <person name="Ellis R.J."/>
            <person name="Roberts H.C."/>
            <person name="Dastjerdi A."/>
            <person name="Nunez A."/>
            <person name="Van Vliet A.H."/>
            <person name="Steinbach F."/>
        </authorList>
    </citation>
    <scope>NUCLEOTIDE SEQUENCE [LARGE SCALE GENOMIC DNA]</scope>
    <source>
        <strain evidence="10 11">VF20HR</strain>
    </source>
</reference>
<dbReference type="InterPro" id="IPR013130">
    <property type="entry name" value="Fe3_Rdtase_TM_dom"/>
</dbReference>
<feature type="transmembrane region" description="Helical" evidence="8">
    <location>
        <begin position="77"/>
        <end position="95"/>
    </location>
</feature>
<keyword evidence="3 8" id="KW-0349">Heme</keyword>
<sequence length="206" mass="23674">MLSLLRILIHVGCFSPFVWLAVVVLSGDETQLGADPIKEIQHFLGFTAITILLLMFILGRIFRFINQPQLQVLRRALGLWAWSYAVLHVGAYFALELGYDLSLFTQELLNRSYLIMGVIALLILSLMAISSLPYLKRKMGKWWFYLHQLGYYALLLGAIHYFWSVKNVTFSSMLYLLLSVMIVCGALYDRWRKRDSRAINACVGKD</sequence>
<dbReference type="Proteomes" id="UP001224083">
    <property type="component" value="Unassembled WGS sequence"/>
</dbReference>
<evidence type="ECO:0000256" key="1">
    <source>
        <dbReference type="ARBA" id="ARBA00004141"/>
    </source>
</evidence>
<name>A0ABT9KGU0_9PAST</name>
<organism evidence="10 11">
    <name type="scientific">Bisgaard Taxon 45</name>
    <dbReference type="NCBI Taxonomy" id="304289"/>
    <lineage>
        <taxon>Bacteria</taxon>
        <taxon>Pseudomonadati</taxon>
        <taxon>Pseudomonadota</taxon>
        <taxon>Gammaproteobacteria</taxon>
        <taxon>Pasteurellales</taxon>
        <taxon>Pasteurellaceae</taxon>
    </lineage>
</organism>
<evidence type="ECO:0000256" key="4">
    <source>
        <dbReference type="ARBA" id="ARBA00022692"/>
    </source>
</evidence>
<evidence type="ECO:0000259" key="9">
    <source>
        <dbReference type="Pfam" id="PF01794"/>
    </source>
</evidence>
<comment type="subunit">
    <text evidence="8">Heterodimer of a catalytic subunit (MsrP) and a heme-binding subunit (MsrQ).</text>
</comment>
<dbReference type="Pfam" id="PF01794">
    <property type="entry name" value="Ferric_reduct"/>
    <property type="match status" value="1"/>
</dbReference>
<evidence type="ECO:0000256" key="7">
    <source>
        <dbReference type="ARBA" id="ARBA00023136"/>
    </source>
</evidence>
<keyword evidence="4 8" id="KW-0812">Transmembrane</keyword>
<feature type="transmembrane region" description="Helical" evidence="8">
    <location>
        <begin position="169"/>
        <end position="188"/>
    </location>
</feature>
<protein>
    <recommendedName>
        <fullName evidence="8">Protein-methionine-sulfoxide reductase heme-binding subunit MsrQ</fullName>
    </recommendedName>
    <alternativeName>
        <fullName evidence="8">Flavocytochrome MsrQ</fullName>
    </alternativeName>
</protein>
<evidence type="ECO:0000256" key="2">
    <source>
        <dbReference type="ARBA" id="ARBA00022448"/>
    </source>
</evidence>
<evidence type="ECO:0000256" key="5">
    <source>
        <dbReference type="ARBA" id="ARBA00022989"/>
    </source>
</evidence>
<comment type="cofactor">
    <cofactor evidence="8">
        <name>heme b</name>
        <dbReference type="ChEBI" id="CHEBI:60344"/>
    </cofactor>
    <text evidence="8">Binds 1 heme b (iron(II)-protoporphyrin IX) group per subunit.</text>
</comment>
<feature type="transmembrane region" description="Helical" evidence="8">
    <location>
        <begin position="115"/>
        <end position="135"/>
    </location>
</feature>
<keyword evidence="8" id="KW-0285">Flavoprotein</keyword>
<dbReference type="InterPro" id="IPR022837">
    <property type="entry name" value="MsrQ-like"/>
</dbReference>